<organism evidence="2 3">
    <name type="scientific">Pisum sativum</name>
    <name type="common">Garden pea</name>
    <name type="synonym">Lathyrus oleraceus</name>
    <dbReference type="NCBI Taxonomy" id="3888"/>
    <lineage>
        <taxon>Eukaryota</taxon>
        <taxon>Viridiplantae</taxon>
        <taxon>Streptophyta</taxon>
        <taxon>Embryophyta</taxon>
        <taxon>Tracheophyta</taxon>
        <taxon>Spermatophyta</taxon>
        <taxon>Magnoliopsida</taxon>
        <taxon>eudicotyledons</taxon>
        <taxon>Gunneridae</taxon>
        <taxon>Pentapetalae</taxon>
        <taxon>rosids</taxon>
        <taxon>fabids</taxon>
        <taxon>Fabales</taxon>
        <taxon>Fabaceae</taxon>
        <taxon>Papilionoideae</taxon>
        <taxon>50 kb inversion clade</taxon>
        <taxon>NPAAA clade</taxon>
        <taxon>Hologalegina</taxon>
        <taxon>IRL clade</taxon>
        <taxon>Fabeae</taxon>
        <taxon>Lathyrus</taxon>
    </lineage>
</organism>
<feature type="compositionally biased region" description="Basic and acidic residues" evidence="1">
    <location>
        <begin position="47"/>
        <end position="56"/>
    </location>
</feature>
<feature type="region of interest" description="Disordered" evidence="1">
    <location>
        <begin position="47"/>
        <end position="99"/>
    </location>
</feature>
<dbReference type="PANTHER" id="PTHR34222:SF28">
    <property type="entry name" value="CCHC-TYPE DOMAIN-CONTAINING PROTEIN"/>
    <property type="match status" value="1"/>
</dbReference>
<comment type="caution">
    <text evidence="2">The sequence shown here is derived from an EMBL/GenBank/DDBJ whole genome shotgun (WGS) entry which is preliminary data.</text>
</comment>
<dbReference type="Proteomes" id="UP001058974">
    <property type="component" value="Chromosome 5"/>
</dbReference>
<evidence type="ECO:0000313" key="2">
    <source>
        <dbReference type="EMBL" id="KAI5405375.1"/>
    </source>
</evidence>
<reference evidence="2 3" key="1">
    <citation type="journal article" date="2022" name="Nat. Genet.">
        <title>Improved pea reference genome and pan-genome highlight genomic features and evolutionary characteristics.</title>
        <authorList>
            <person name="Yang T."/>
            <person name="Liu R."/>
            <person name="Luo Y."/>
            <person name="Hu S."/>
            <person name="Wang D."/>
            <person name="Wang C."/>
            <person name="Pandey M.K."/>
            <person name="Ge S."/>
            <person name="Xu Q."/>
            <person name="Li N."/>
            <person name="Li G."/>
            <person name="Huang Y."/>
            <person name="Saxena R.K."/>
            <person name="Ji Y."/>
            <person name="Li M."/>
            <person name="Yan X."/>
            <person name="He Y."/>
            <person name="Liu Y."/>
            <person name="Wang X."/>
            <person name="Xiang C."/>
            <person name="Varshney R.K."/>
            <person name="Ding H."/>
            <person name="Gao S."/>
            <person name="Zong X."/>
        </authorList>
    </citation>
    <scope>NUCLEOTIDE SEQUENCE [LARGE SCALE GENOMIC DNA]</scope>
    <source>
        <strain evidence="2 3">cv. Zhongwan 6</strain>
    </source>
</reference>
<dbReference type="AlphaFoldDB" id="A0A9D4WP93"/>
<dbReference type="Gramene" id="Psat05G0223500-T1">
    <property type="protein sequence ID" value="KAI5405375.1"/>
    <property type="gene ID" value="KIW84_052235"/>
</dbReference>
<keyword evidence="3" id="KW-1185">Reference proteome</keyword>
<evidence type="ECO:0000313" key="3">
    <source>
        <dbReference type="Proteomes" id="UP001058974"/>
    </source>
</evidence>
<gene>
    <name evidence="2" type="ORF">KIW84_052235</name>
</gene>
<sequence>MALAVQANAKMKGREIKNKFVYTHCNRSGHDEAGCFQLIGYPKWWGERPRNDEKAVGRGRGQNRAGGTASNSGRAQRGPTRAHAVQNMGSGGGDIENPVMTGLSKEQWKTLVEMLNTSKVTSNESMTGKTKLNAWILDIGASNHMTGIIQHLCDVKEVIGCPVGLPNGKTDRTSKMLIEAGERRDGLYLFREVPKVKANKVEGLNQLEV</sequence>
<name>A0A9D4WP93_PEA</name>
<evidence type="ECO:0000256" key="1">
    <source>
        <dbReference type="SAM" id="MobiDB-lite"/>
    </source>
</evidence>
<accession>A0A9D4WP93</accession>
<dbReference type="PANTHER" id="PTHR34222">
    <property type="entry name" value="GAG_PRE-INTEGRS DOMAIN-CONTAINING PROTEIN"/>
    <property type="match status" value="1"/>
</dbReference>
<protein>
    <submittedName>
        <fullName evidence="2">Uncharacterized protein</fullName>
    </submittedName>
</protein>
<proteinExistence type="predicted"/>
<dbReference type="EMBL" id="JAMSHJ010000005">
    <property type="protein sequence ID" value="KAI5405375.1"/>
    <property type="molecule type" value="Genomic_DNA"/>
</dbReference>